<dbReference type="AlphaFoldDB" id="A0A5S3UXW7"/>
<accession>A0A5S3UXW7</accession>
<organism evidence="1 2">
    <name type="scientific">Pseudoalteromonas rubra</name>
    <dbReference type="NCBI Taxonomy" id="43658"/>
    <lineage>
        <taxon>Bacteria</taxon>
        <taxon>Pseudomonadati</taxon>
        <taxon>Pseudomonadota</taxon>
        <taxon>Gammaproteobacteria</taxon>
        <taxon>Alteromonadales</taxon>
        <taxon>Pseudoalteromonadaceae</taxon>
        <taxon>Pseudoalteromonas</taxon>
    </lineage>
</organism>
<sequence>MDKAILIPSVAIATVLICIYLVRCWQTGKEVNNAVLISSLLNSSGIVCGLALAASPFFPSIKALIGGIDIYIVIGGVAVLFVSGQSLHRDVIKSTQNQVTSKSIRSNPDAKARN</sequence>
<dbReference type="RefSeq" id="WP_138538094.1">
    <property type="nucleotide sequence ID" value="NZ_CP045429.1"/>
</dbReference>
<evidence type="ECO:0000313" key="1">
    <source>
        <dbReference type="EMBL" id="QPB84993.1"/>
    </source>
</evidence>
<name>A0A5S3UXW7_9GAMM</name>
<protein>
    <submittedName>
        <fullName evidence="1">Uncharacterized protein</fullName>
    </submittedName>
</protein>
<dbReference type="Proteomes" id="UP000305729">
    <property type="component" value="Chromosome 1"/>
</dbReference>
<dbReference type="EMBL" id="CP045429">
    <property type="protein sequence ID" value="QPB84993.1"/>
    <property type="molecule type" value="Genomic_DNA"/>
</dbReference>
<proteinExistence type="predicted"/>
<gene>
    <name evidence="1" type="ORF">CWC22_019180</name>
</gene>
<reference evidence="1 2" key="1">
    <citation type="submission" date="2019-10" db="EMBL/GenBank/DDBJ databases">
        <title>Pseudoalteromonas rubra S4059.</title>
        <authorList>
            <person name="Paulsen S."/>
            <person name="Wang X."/>
        </authorList>
    </citation>
    <scope>NUCLEOTIDE SEQUENCE [LARGE SCALE GENOMIC DNA]</scope>
    <source>
        <strain evidence="1 2">S4059</strain>
    </source>
</reference>
<evidence type="ECO:0000313" key="2">
    <source>
        <dbReference type="Proteomes" id="UP000305729"/>
    </source>
</evidence>